<feature type="signal peptide" evidence="7">
    <location>
        <begin position="1"/>
        <end position="39"/>
    </location>
</feature>
<keyword evidence="6" id="KW-0449">Lipoprotein</keyword>
<name>A0A5J5E7W5_9BIFI</name>
<feature type="chain" id="PRO_5039211381" evidence="7">
    <location>
        <begin position="40"/>
        <end position="293"/>
    </location>
</feature>
<sequence length="293" mass="31662">MNIKPSIRSRVFTGIRTGLAIISAMGVLLTAAACGSSSASGVTTVKVALTTSTDDPLWDQVNKNLESEGSKVRVKTVAMKSAVLGNQALEAGDVDLSAQQHYAFLNGEIKEKGYDFTVIGEAYISPLNIYSNKIKKVSELKNGDKVLIPNDVTNGGRALIVLQEAGVIKVDPDKNDPAKGVYPAQEDITSNPKNIEIVPTDRNMIMSSLDDAAAGIANANAVVDYGKSPEKDSIFKIDPDPTKDVNKPWINVIVARTKDKDNQAYKDIIKAYHQDNVRDLMENESKGAEIPTW</sequence>
<keyword evidence="4" id="KW-0472">Membrane</keyword>
<keyword evidence="3 7" id="KW-0732">Signal</keyword>
<dbReference type="SUPFAM" id="SSF53850">
    <property type="entry name" value="Periplasmic binding protein-like II"/>
    <property type="match status" value="1"/>
</dbReference>
<evidence type="ECO:0000313" key="9">
    <source>
        <dbReference type="Proteomes" id="UP000326251"/>
    </source>
</evidence>
<proteinExistence type="inferred from homology"/>
<organism evidence="8 9">
    <name type="scientific">Bifidobacterium reuteri</name>
    <dbReference type="NCBI Taxonomy" id="983706"/>
    <lineage>
        <taxon>Bacteria</taxon>
        <taxon>Bacillati</taxon>
        <taxon>Actinomycetota</taxon>
        <taxon>Actinomycetes</taxon>
        <taxon>Bifidobacteriales</taxon>
        <taxon>Bifidobacteriaceae</taxon>
        <taxon>Bifidobacterium</taxon>
    </lineage>
</organism>
<evidence type="ECO:0000256" key="4">
    <source>
        <dbReference type="ARBA" id="ARBA00023136"/>
    </source>
</evidence>
<evidence type="ECO:0000313" key="8">
    <source>
        <dbReference type="EMBL" id="KAA8825307.1"/>
    </source>
</evidence>
<evidence type="ECO:0000256" key="1">
    <source>
        <dbReference type="ARBA" id="ARBA00004635"/>
    </source>
</evidence>
<comment type="similarity">
    <text evidence="2">Belongs to the NlpA lipoprotein family.</text>
</comment>
<evidence type="ECO:0000256" key="5">
    <source>
        <dbReference type="ARBA" id="ARBA00023139"/>
    </source>
</evidence>
<evidence type="ECO:0000256" key="7">
    <source>
        <dbReference type="SAM" id="SignalP"/>
    </source>
</evidence>
<keyword evidence="5" id="KW-0564">Palmitate</keyword>
<dbReference type="PROSITE" id="PS51257">
    <property type="entry name" value="PROKAR_LIPOPROTEIN"/>
    <property type="match status" value="1"/>
</dbReference>
<dbReference type="PANTHER" id="PTHR30429">
    <property type="entry name" value="D-METHIONINE-BINDING LIPOPROTEIN METQ"/>
    <property type="match status" value="1"/>
</dbReference>
<evidence type="ECO:0000256" key="2">
    <source>
        <dbReference type="ARBA" id="ARBA00008973"/>
    </source>
</evidence>
<dbReference type="Pfam" id="PF03180">
    <property type="entry name" value="Lipoprotein_9"/>
    <property type="match status" value="1"/>
</dbReference>
<comment type="caution">
    <text evidence="8">The sequence shown here is derived from an EMBL/GenBank/DDBJ whole genome shotgun (WGS) entry which is preliminary data.</text>
</comment>
<evidence type="ECO:0000256" key="3">
    <source>
        <dbReference type="ARBA" id="ARBA00022729"/>
    </source>
</evidence>
<accession>A0A5J5E7W5</accession>
<dbReference type="Gene3D" id="3.40.190.10">
    <property type="entry name" value="Periplasmic binding protein-like II"/>
    <property type="match status" value="2"/>
</dbReference>
<comment type="subcellular location">
    <subcellularLocation>
        <location evidence="1">Membrane</location>
        <topology evidence="1">Lipid-anchor</topology>
    </subcellularLocation>
</comment>
<dbReference type="RefSeq" id="WP_140464000.1">
    <property type="nucleotide sequence ID" value="NZ_RZUG01000009.1"/>
</dbReference>
<dbReference type="EMBL" id="RZUG01000009">
    <property type="protein sequence ID" value="KAA8825307.1"/>
    <property type="molecule type" value="Genomic_DNA"/>
</dbReference>
<gene>
    <name evidence="8" type="ORF">EMO92_06225</name>
</gene>
<dbReference type="AlphaFoldDB" id="A0A5J5E7W5"/>
<dbReference type="PANTHER" id="PTHR30429:SF3">
    <property type="entry name" value="LIPOPROTEIN"/>
    <property type="match status" value="1"/>
</dbReference>
<reference evidence="8 9" key="1">
    <citation type="journal article" date="2019" name="Syst. Appl. Microbiol.">
        <title>Characterization of Bifidobacterium species in feaces of the Egyptian fruit bat: Description of B. vespertilionis sp. nov. and B. rousetti sp. nov.</title>
        <authorList>
            <person name="Modesto M."/>
            <person name="Satti M."/>
            <person name="Watanabe K."/>
            <person name="Puglisi E."/>
            <person name="Morelli L."/>
            <person name="Huang C.-H."/>
            <person name="Liou J.-S."/>
            <person name="Miyashita M."/>
            <person name="Tamura T."/>
            <person name="Saito S."/>
            <person name="Mori K."/>
            <person name="Huang L."/>
            <person name="Sciavilla P."/>
            <person name="Sandri C."/>
            <person name="Spiezio C."/>
            <person name="Vitali F."/>
            <person name="Cavalieri D."/>
            <person name="Perpetuini G."/>
            <person name="Tofalo R."/>
            <person name="Bonetti A."/>
            <person name="Arita M."/>
            <person name="Mattarelli P."/>
        </authorList>
    </citation>
    <scope>NUCLEOTIDE SEQUENCE [LARGE SCALE GENOMIC DNA]</scope>
    <source>
        <strain evidence="8 9">RST19</strain>
    </source>
</reference>
<dbReference type="InterPro" id="IPR004872">
    <property type="entry name" value="Lipoprotein_NlpA"/>
</dbReference>
<protein>
    <submittedName>
        <fullName evidence="8">MetQ/NlpA family ABC transporter substrate-binding protein</fullName>
    </submittedName>
</protein>
<dbReference type="GO" id="GO:0016020">
    <property type="term" value="C:membrane"/>
    <property type="evidence" value="ECO:0007669"/>
    <property type="project" value="UniProtKB-SubCell"/>
</dbReference>
<evidence type="ECO:0000256" key="6">
    <source>
        <dbReference type="ARBA" id="ARBA00023288"/>
    </source>
</evidence>
<dbReference type="Proteomes" id="UP000326251">
    <property type="component" value="Unassembled WGS sequence"/>
</dbReference>